<keyword evidence="2" id="KW-0238">DNA-binding</keyword>
<dbReference type="SMART" id="SM00345">
    <property type="entry name" value="HTH_GNTR"/>
    <property type="match status" value="1"/>
</dbReference>
<dbReference type="InterPro" id="IPR011711">
    <property type="entry name" value="GntR_C"/>
</dbReference>
<evidence type="ECO:0000256" key="1">
    <source>
        <dbReference type="ARBA" id="ARBA00023015"/>
    </source>
</evidence>
<dbReference type="SMART" id="SM00895">
    <property type="entry name" value="FCD"/>
    <property type="match status" value="1"/>
</dbReference>
<dbReference type="InterPro" id="IPR008920">
    <property type="entry name" value="TF_FadR/GntR_C"/>
</dbReference>
<keyword evidence="3" id="KW-0804">Transcription</keyword>
<gene>
    <name evidence="6" type="ORF">LMS43_01845</name>
</gene>
<dbReference type="EMBL" id="JAJHNU010000001">
    <property type="protein sequence ID" value="MDN4120023.1"/>
    <property type="molecule type" value="Genomic_DNA"/>
</dbReference>
<dbReference type="SUPFAM" id="SSF46785">
    <property type="entry name" value="Winged helix' DNA-binding domain"/>
    <property type="match status" value="1"/>
</dbReference>
<comment type="caution">
    <text evidence="6">The sequence shown here is derived from an EMBL/GenBank/DDBJ whole genome shotgun (WGS) entry which is preliminary data.</text>
</comment>
<accession>A0ABT8EFG4</accession>
<evidence type="ECO:0000313" key="7">
    <source>
        <dbReference type="Proteomes" id="UP001168613"/>
    </source>
</evidence>
<feature type="region of interest" description="Disordered" evidence="4">
    <location>
        <begin position="237"/>
        <end position="256"/>
    </location>
</feature>
<dbReference type="PANTHER" id="PTHR43537">
    <property type="entry name" value="TRANSCRIPTIONAL REGULATOR, GNTR FAMILY"/>
    <property type="match status" value="1"/>
</dbReference>
<dbReference type="InterPro" id="IPR000524">
    <property type="entry name" value="Tscrpt_reg_HTH_GntR"/>
</dbReference>
<reference evidence="6" key="1">
    <citation type="submission" date="2021-11" db="EMBL/GenBank/DDBJ databases">
        <title>Draft genome sequence of Alcaligenes endophyticus type strain CCUG 75668T.</title>
        <authorList>
            <person name="Salva-Serra F."/>
            <person name="Duran R.E."/>
            <person name="Seeger M."/>
            <person name="Moore E.R.B."/>
            <person name="Jaen-Luchoro D."/>
        </authorList>
    </citation>
    <scope>NUCLEOTIDE SEQUENCE</scope>
    <source>
        <strain evidence="6">CCUG 75668</strain>
    </source>
</reference>
<protein>
    <submittedName>
        <fullName evidence="6">GntR family transcriptional regulator</fullName>
    </submittedName>
</protein>
<dbReference type="PANTHER" id="PTHR43537:SF39">
    <property type="entry name" value="HTH-TYPE TRANSCRIPTIONAL REGULATOR MCBR"/>
    <property type="match status" value="1"/>
</dbReference>
<keyword evidence="7" id="KW-1185">Reference proteome</keyword>
<evidence type="ECO:0000256" key="2">
    <source>
        <dbReference type="ARBA" id="ARBA00023125"/>
    </source>
</evidence>
<dbReference type="InterPro" id="IPR036388">
    <property type="entry name" value="WH-like_DNA-bd_sf"/>
</dbReference>
<name>A0ABT8EFG4_9BURK</name>
<dbReference type="InterPro" id="IPR036390">
    <property type="entry name" value="WH_DNA-bd_sf"/>
</dbReference>
<evidence type="ECO:0000259" key="5">
    <source>
        <dbReference type="PROSITE" id="PS50949"/>
    </source>
</evidence>
<evidence type="ECO:0000256" key="3">
    <source>
        <dbReference type="ARBA" id="ARBA00023163"/>
    </source>
</evidence>
<dbReference type="Pfam" id="PF00392">
    <property type="entry name" value="GntR"/>
    <property type="match status" value="1"/>
</dbReference>
<sequence length="256" mass="28592">MSDLIMPPSNNVQHNGWARLGPLELQEGVTAQSLVYTTLRHALISGYFRPGEQISLRKVASVLEISVTPVREALRQLEGDGGLEAYGGNRVLRVPILTDAELVDIRDIRLNLEGFAAVQALKQIGPAQMRVIRNALSLMDIAAETGNIEMYLENNWRFHSLIYRAADRPVLMNQIEGLWLRVGPLIHIAVAAPKHFDQSMASHRAAYKALQDRDPDALQRAIIQDISEAAGDLRKTLRSWEEQKKQQTRGSGRSTK</sequence>
<evidence type="ECO:0000313" key="6">
    <source>
        <dbReference type="EMBL" id="MDN4120023.1"/>
    </source>
</evidence>
<dbReference type="SUPFAM" id="SSF48008">
    <property type="entry name" value="GntR ligand-binding domain-like"/>
    <property type="match status" value="1"/>
</dbReference>
<feature type="domain" description="HTH gntR-type" evidence="5">
    <location>
        <begin position="29"/>
        <end position="97"/>
    </location>
</feature>
<organism evidence="6 7">
    <name type="scientific">Alcaligenes endophyticus</name>
    <dbReference type="NCBI Taxonomy" id="1929088"/>
    <lineage>
        <taxon>Bacteria</taxon>
        <taxon>Pseudomonadati</taxon>
        <taxon>Pseudomonadota</taxon>
        <taxon>Betaproteobacteria</taxon>
        <taxon>Burkholderiales</taxon>
        <taxon>Alcaligenaceae</taxon>
        <taxon>Alcaligenes</taxon>
    </lineage>
</organism>
<dbReference type="RefSeq" id="WP_266122641.1">
    <property type="nucleotide sequence ID" value="NZ_JAJHNU010000001.1"/>
</dbReference>
<dbReference type="Gene3D" id="1.10.10.10">
    <property type="entry name" value="Winged helix-like DNA-binding domain superfamily/Winged helix DNA-binding domain"/>
    <property type="match status" value="1"/>
</dbReference>
<keyword evidence="1" id="KW-0805">Transcription regulation</keyword>
<dbReference type="Gene3D" id="1.20.120.530">
    <property type="entry name" value="GntR ligand-binding domain-like"/>
    <property type="match status" value="1"/>
</dbReference>
<dbReference type="Pfam" id="PF07729">
    <property type="entry name" value="FCD"/>
    <property type="match status" value="1"/>
</dbReference>
<proteinExistence type="predicted"/>
<dbReference type="Proteomes" id="UP001168613">
    <property type="component" value="Unassembled WGS sequence"/>
</dbReference>
<dbReference type="PROSITE" id="PS50949">
    <property type="entry name" value="HTH_GNTR"/>
    <property type="match status" value="1"/>
</dbReference>
<evidence type="ECO:0000256" key="4">
    <source>
        <dbReference type="SAM" id="MobiDB-lite"/>
    </source>
</evidence>